<dbReference type="PANTHER" id="PTHR47495">
    <property type="entry name" value="ALDEHYDE DEHYDROGENASE"/>
    <property type="match status" value="1"/>
</dbReference>
<dbReference type="STRING" id="558155.SAMN04487911_10970"/>
<dbReference type="Pfam" id="PF20256">
    <property type="entry name" value="MoCoBD_2"/>
    <property type="match status" value="2"/>
</dbReference>
<dbReference type="SUPFAM" id="SSF54665">
    <property type="entry name" value="CO dehydrogenase molybdoprotein N-domain-like"/>
    <property type="match status" value="1"/>
</dbReference>
<dbReference type="InterPro" id="IPR036856">
    <property type="entry name" value="Ald_Oxase/Xan_DH_a/b_sf"/>
</dbReference>
<dbReference type="InterPro" id="IPR052516">
    <property type="entry name" value="N-heterocyclic_Hydroxylase"/>
</dbReference>
<dbReference type="InterPro" id="IPR008274">
    <property type="entry name" value="AldOxase/xan_DH_MoCoBD1"/>
</dbReference>
<dbReference type="Gene3D" id="3.30.365.10">
    <property type="entry name" value="Aldehyde oxidase/xanthine dehydrogenase, molybdopterin binding domain"/>
    <property type="match status" value="4"/>
</dbReference>
<dbReference type="Pfam" id="PF02738">
    <property type="entry name" value="MoCoBD_1"/>
    <property type="match status" value="1"/>
</dbReference>
<evidence type="ECO:0000313" key="2">
    <source>
        <dbReference type="EMBL" id="SHJ00709.1"/>
    </source>
</evidence>
<proteinExistence type="predicted"/>
<sequence length="744" mass="81486">MSTPSITFSRRSFIRTSSLASGGLLIGFNLFTACKPTVTPPVDISQLNFNDFNAFIKIADNGAVTIFAPNPEIGQGVKTSMPMLIAEELDVAWDNVYVQQGDLDTNNYTRQLAGGSQSIRFGWEPLRQTGATARQMLVNAAALKWGVDPSECTTLEGVITNASGDTFGYGDVVKEAALLEVPENVTLKAPKDFKIIGSDAKNVDLEKIITGKPLFGLDYKVDGMVYAAVLRPPAFGKVLESYDATEAKAMPGVIDIIKIGEKAKELTKEENSNWTVAMSTSDKVVVIAKTTWEALKAKEAIKANWVTETPLESTQDQDQKLLALLDGNKFNTLRKDGDIKKAFAQAEMVLERTYESPFLPHNCMEPMNFFANITDEKIHLVGPVQTPEFAANAVAGMLGRDVNEVHLEMTRMGGGFGRRLYGDFVYEVAEIADAIRKPVKVIFSREDDMTAGTYRPAIKYRIKAAVKDGKLTAYHLKEAAANGNMYGLIPNFFPAGAVENYQVDVANYKSNITTGAWRAPYTNFLAFAEQSFFDELAETMGVDRIQLRLDLLQKVKGTTDKRIEYSPERMENIIKVAVEKSGWGKKESGTYQGFAAYYCHNTHVAEVADVIIENGMPVVKKVTCVVDCGIVVNPLGAKNQIEGGIIDGIGHAMYGDLVFEDGTPQSQNYNNYRLIRMMEVPEIETHLIQNDLSPTGLGEPTLPPAGAAVANALKAATGNRFTQQPFSKFPEMMQAKSAPKTIIG</sequence>
<dbReference type="RefSeq" id="WP_072764144.1">
    <property type="nucleotide sequence ID" value="NZ_FQYX01000009.1"/>
</dbReference>
<feature type="domain" description="Aldehyde oxidase/xanthine dehydrogenase a/b hammerhead" evidence="1">
    <location>
        <begin position="210"/>
        <end position="309"/>
    </location>
</feature>
<evidence type="ECO:0000259" key="1">
    <source>
        <dbReference type="SMART" id="SM01008"/>
    </source>
</evidence>
<dbReference type="InterPro" id="IPR037165">
    <property type="entry name" value="AldOxase/xan_DH_Mopterin-bd_sf"/>
</dbReference>
<dbReference type="PIRSF" id="PIRSF036389">
    <property type="entry name" value="IOR_B"/>
    <property type="match status" value="1"/>
</dbReference>
<dbReference type="InterPro" id="IPR000674">
    <property type="entry name" value="Ald_Oxase/Xan_DH_a/b"/>
</dbReference>
<protein>
    <submittedName>
        <fullName evidence="2">Isoquinoline 1-oxidoreductase, beta subunit</fullName>
    </submittedName>
</protein>
<accession>A0A1M6FSU1</accession>
<keyword evidence="3" id="KW-1185">Reference proteome</keyword>
<dbReference type="InterPro" id="IPR046867">
    <property type="entry name" value="AldOxase/xan_DH_MoCoBD2"/>
</dbReference>
<reference evidence="2 3" key="1">
    <citation type="submission" date="2016-11" db="EMBL/GenBank/DDBJ databases">
        <authorList>
            <person name="Jaros S."/>
            <person name="Januszkiewicz K."/>
            <person name="Wedrychowicz H."/>
        </authorList>
    </citation>
    <scope>NUCLEOTIDE SEQUENCE [LARGE SCALE GENOMIC DNA]</scope>
    <source>
        <strain evidence="2 3">CGMCC 1.8863</strain>
    </source>
</reference>
<dbReference type="Proteomes" id="UP000184231">
    <property type="component" value="Unassembled WGS sequence"/>
</dbReference>
<organism evidence="2 3">
    <name type="scientific">Arenibacter nanhaiticus</name>
    <dbReference type="NCBI Taxonomy" id="558155"/>
    <lineage>
        <taxon>Bacteria</taxon>
        <taxon>Pseudomonadati</taxon>
        <taxon>Bacteroidota</taxon>
        <taxon>Flavobacteriia</taxon>
        <taxon>Flavobacteriales</taxon>
        <taxon>Flavobacteriaceae</taxon>
        <taxon>Arenibacter</taxon>
    </lineage>
</organism>
<dbReference type="EMBL" id="FQYX01000009">
    <property type="protein sequence ID" value="SHJ00709.1"/>
    <property type="molecule type" value="Genomic_DNA"/>
</dbReference>
<dbReference type="GO" id="GO:0016491">
    <property type="term" value="F:oxidoreductase activity"/>
    <property type="evidence" value="ECO:0007669"/>
    <property type="project" value="InterPro"/>
</dbReference>
<dbReference type="SMART" id="SM01008">
    <property type="entry name" value="Ald_Xan_dh_C"/>
    <property type="match status" value="1"/>
</dbReference>
<dbReference type="InterPro" id="IPR012368">
    <property type="entry name" value="OxRdtase_Mopterin-bd_su_IorB"/>
</dbReference>
<dbReference type="PANTHER" id="PTHR47495:SF1">
    <property type="entry name" value="BLL3820 PROTEIN"/>
    <property type="match status" value="1"/>
</dbReference>
<name>A0A1M6FSU1_9FLAO</name>
<dbReference type="OrthoDB" id="9767994at2"/>
<dbReference type="AlphaFoldDB" id="A0A1M6FSU1"/>
<gene>
    <name evidence="2" type="ORF">SAMN04487911_10970</name>
</gene>
<evidence type="ECO:0000313" key="3">
    <source>
        <dbReference type="Proteomes" id="UP000184231"/>
    </source>
</evidence>
<dbReference type="SUPFAM" id="SSF56003">
    <property type="entry name" value="Molybdenum cofactor-binding domain"/>
    <property type="match status" value="2"/>
</dbReference>
<dbReference type="Gene3D" id="3.90.1170.50">
    <property type="entry name" value="Aldehyde oxidase/xanthine dehydrogenase, a/b hammerhead"/>
    <property type="match status" value="1"/>
</dbReference>